<evidence type="ECO:0000313" key="2">
    <source>
        <dbReference type="EMBL" id="KAG2243826.1"/>
    </source>
</evidence>
<reference evidence="2 3" key="1">
    <citation type="submission" date="2020-02" db="EMBL/GenBank/DDBJ databases">
        <authorList>
            <person name="Ma Q."/>
            <person name="Huang Y."/>
            <person name="Song X."/>
            <person name="Pei D."/>
        </authorList>
    </citation>
    <scope>NUCLEOTIDE SEQUENCE [LARGE SCALE GENOMIC DNA]</scope>
    <source>
        <strain evidence="2">Sxm20200214</strain>
        <tissue evidence="2">Leaf</tissue>
    </source>
</reference>
<feature type="chain" id="PRO_5036480774" evidence="1">
    <location>
        <begin position="29"/>
        <end position="125"/>
    </location>
</feature>
<keyword evidence="1" id="KW-0732">Signal</keyword>
<name>A0A8X7TJX1_BRACI</name>
<dbReference type="Proteomes" id="UP000886595">
    <property type="component" value="Unassembled WGS sequence"/>
</dbReference>
<gene>
    <name evidence="2" type="ORF">Bca52824_094341</name>
</gene>
<keyword evidence="3" id="KW-1185">Reference proteome</keyword>
<feature type="signal peptide" evidence="1">
    <location>
        <begin position="1"/>
        <end position="28"/>
    </location>
</feature>
<protein>
    <submittedName>
        <fullName evidence="2">Uncharacterized protein</fullName>
    </submittedName>
</protein>
<dbReference type="AlphaFoldDB" id="A0A8X7TJX1"/>
<evidence type="ECO:0000256" key="1">
    <source>
        <dbReference type="SAM" id="SignalP"/>
    </source>
</evidence>
<dbReference type="EMBL" id="JAAMPC010000144">
    <property type="protein sequence ID" value="KAG2243826.1"/>
    <property type="molecule type" value="Genomic_DNA"/>
</dbReference>
<proteinExistence type="predicted"/>
<accession>A0A8X7TJX1</accession>
<evidence type="ECO:0000313" key="3">
    <source>
        <dbReference type="Proteomes" id="UP000886595"/>
    </source>
</evidence>
<sequence length="125" mass="13915">MASSKVSCMLVSLLLLVLVLSDMDKALGRPIQLGNLIKPKPSFPFPSSMSAEKLKKSIEMARIPQELVGVCVNDEKCKSTMKNAYEYMLKAKSHPSDICENDKKCKSTMKNAYEYMLKAKSHPSP</sequence>
<organism evidence="2 3">
    <name type="scientific">Brassica carinata</name>
    <name type="common">Ethiopian mustard</name>
    <name type="synonym">Abyssinian cabbage</name>
    <dbReference type="NCBI Taxonomy" id="52824"/>
    <lineage>
        <taxon>Eukaryota</taxon>
        <taxon>Viridiplantae</taxon>
        <taxon>Streptophyta</taxon>
        <taxon>Embryophyta</taxon>
        <taxon>Tracheophyta</taxon>
        <taxon>Spermatophyta</taxon>
        <taxon>Magnoliopsida</taxon>
        <taxon>eudicotyledons</taxon>
        <taxon>Gunneridae</taxon>
        <taxon>Pentapetalae</taxon>
        <taxon>rosids</taxon>
        <taxon>malvids</taxon>
        <taxon>Brassicales</taxon>
        <taxon>Brassicaceae</taxon>
        <taxon>Brassiceae</taxon>
        <taxon>Brassica</taxon>
    </lineage>
</organism>
<comment type="caution">
    <text evidence="2">The sequence shown here is derived from an EMBL/GenBank/DDBJ whole genome shotgun (WGS) entry which is preliminary data.</text>
</comment>